<dbReference type="Gene3D" id="2.60.120.260">
    <property type="entry name" value="Galactose-binding domain-like"/>
    <property type="match status" value="1"/>
</dbReference>
<accession>M9MCB4</accession>
<evidence type="ECO:0000313" key="2">
    <source>
        <dbReference type="Proteomes" id="UP000011976"/>
    </source>
</evidence>
<dbReference type="STRING" id="1151754.M9MCB4"/>
<dbReference type="OrthoDB" id="10052260at2759"/>
<dbReference type="EMBL" id="DF196770">
    <property type="protein sequence ID" value="GAC71572.1"/>
    <property type="molecule type" value="Genomic_DNA"/>
</dbReference>
<dbReference type="AlphaFoldDB" id="M9MCB4"/>
<reference evidence="2" key="1">
    <citation type="journal article" date="2013" name="Genome Announc.">
        <title>Genome sequence of the basidiomycetous yeast Pseudozyma antarctica T-34, a producer of the glycolipid biosurfactants mannosylerythritol lipids.</title>
        <authorList>
            <person name="Morita T."/>
            <person name="Koike H."/>
            <person name="Koyama Y."/>
            <person name="Hagiwara H."/>
            <person name="Ito E."/>
            <person name="Fukuoka T."/>
            <person name="Imura T."/>
            <person name="Machida M."/>
            <person name="Kitamoto D."/>
        </authorList>
    </citation>
    <scope>NUCLEOTIDE SEQUENCE [LARGE SCALE GENOMIC DNA]</scope>
    <source>
        <strain evidence="2">T-34</strain>
    </source>
</reference>
<sequence length="179" mass="19041">MSAAPTLTAPAAPACVSLFNLLDAGVKVKVSSGSSKEAKNVLDGCAETCWTSDHLAPNSDPTTARSFLSFKLAQPIALSQLHSLSLTFAGGFSPMSLSIATSEQDGKTWTPLANQTLFPNDTNAKQYFDLTHLVHDGGNPDNTATWIRLDFIGSTDDYGRLTVYETEIFALPSSSHQSA</sequence>
<protein>
    <submittedName>
        <fullName evidence="1">Multidrug/pheromone exporter</fullName>
    </submittedName>
</protein>
<dbReference type="SUPFAM" id="SSF49785">
    <property type="entry name" value="Galactose-binding domain-like"/>
    <property type="match status" value="1"/>
</dbReference>
<name>M9MCB4_PSEA3</name>
<dbReference type="InterPro" id="IPR008979">
    <property type="entry name" value="Galactose-bd-like_sf"/>
</dbReference>
<organism evidence="1 2">
    <name type="scientific">Pseudozyma antarctica (strain T-34)</name>
    <name type="common">Yeast</name>
    <name type="synonym">Candida antarctica</name>
    <dbReference type="NCBI Taxonomy" id="1151754"/>
    <lineage>
        <taxon>Eukaryota</taxon>
        <taxon>Fungi</taxon>
        <taxon>Dikarya</taxon>
        <taxon>Basidiomycota</taxon>
        <taxon>Ustilaginomycotina</taxon>
        <taxon>Ustilaginomycetes</taxon>
        <taxon>Ustilaginales</taxon>
        <taxon>Ustilaginaceae</taxon>
        <taxon>Moesziomyces</taxon>
    </lineage>
</organism>
<dbReference type="Proteomes" id="UP000011976">
    <property type="component" value="Unassembled WGS sequence"/>
</dbReference>
<gene>
    <name evidence="1" type="ORF">PANT_4d00008</name>
</gene>
<proteinExistence type="predicted"/>
<evidence type="ECO:0000313" key="1">
    <source>
        <dbReference type="EMBL" id="GAC71572.1"/>
    </source>
</evidence>